<evidence type="ECO:0000313" key="2">
    <source>
        <dbReference type="EMBL" id="RRQ52129.1"/>
    </source>
</evidence>
<dbReference type="PANTHER" id="PTHR45947:SF3">
    <property type="entry name" value="SULFOQUINOVOSYL TRANSFERASE SQD2"/>
    <property type="match status" value="1"/>
</dbReference>
<keyword evidence="2" id="KW-0808">Transferase</keyword>
<evidence type="ECO:0000313" key="3">
    <source>
        <dbReference type="Proteomes" id="UP000268553"/>
    </source>
</evidence>
<protein>
    <submittedName>
        <fullName evidence="2">Glycosyltransferase family 1 protein</fullName>
    </submittedName>
</protein>
<dbReference type="Proteomes" id="UP000268553">
    <property type="component" value="Unassembled WGS sequence"/>
</dbReference>
<proteinExistence type="predicted"/>
<dbReference type="Gene3D" id="3.40.50.2000">
    <property type="entry name" value="Glycogen Phosphorylase B"/>
    <property type="match status" value="2"/>
</dbReference>
<dbReference type="Pfam" id="PF13692">
    <property type="entry name" value="Glyco_trans_1_4"/>
    <property type="match status" value="1"/>
</dbReference>
<name>A0A426RT15_9SPHN</name>
<dbReference type="PANTHER" id="PTHR45947">
    <property type="entry name" value="SULFOQUINOVOSYL TRANSFERASE SQD2"/>
    <property type="match status" value="1"/>
</dbReference>
<feature type="domain" description="Glycosyltransferase subfamily 4-like N-terminal" evidence="1">
    <location>
        <begin position="14"/>
        <end position="164"/>
    </location>
</feature>
<comment type="caution">
    <text evidence="2">The sequence shown here is derived from an EMBL/GenBank/DDBJ whole genome shotgun (WGS) entry which is preliminary data.</text>
</comment>
<dbReference type="EMBL" id="RWJI01000001">
    <property type="protein sequence ID" value="RRQ52129.1"/>
    <property type="molecule type" value="Genomic_DNA"/>
</dbReference>
<dbReference type="RefSeq" id="WP_125230145.1">
    <property type="nucleotide sequence ID" value="NZ_RWJI01000001.1"/>
</dbReference>
<sequence>MRLAIATDAWLPQVNGVVRTMTETVSRLTARGFEVEVVAPDRFTTIPCPGYSEIRLALAPRFGLRKALHSFNPDIVHIVTEGPIGWSARAWCIKHHIPFTTAFHTRFPDYVAERTPFSSNAIWPIMRKFHSRSHAVLTATQSLRNELHSRGIESTRLWSRGIDHGLFHPRHAMHPQIANLPKPVLLSVGRVAVEKNLKAFLDADVAGTKVIVGDGPARAGLEAQYPDALFLGTKRGAELASIYASADLFVFPSKTDTFGLVIVEALACGLPVAGYPVPGPIDILGVDGRSPDGRLSEPVGCLHENLVTAINQSLKMSRASAAQYGAQFCWDACTDQFVAGVEDAFINTREQRQATAA</sequence>
<accession>A0A426RT15</accession>
<reference evidence="2 3" key="1">
    <citation type="submission" date="2018-12" db="EMBL/GenBank/DDBJ databases">
        <authorList>
            <person name="Kim S.-J."/>
            <person name="Jung G.-Y."/>
        </authorList>
    </citation>
    <scope>NUCLEOTIDE SEQUENCE [LARGE SCALE GENOMIC DNA]</scope>
    <source>
        <strain evidence="2 3">03SU3-P</strain>
    </source>
</reference>
<dbReference type="CDD" id="cd03814">
    <property type="entry name" value="GT4-like"/>
    <property type="match status" value="1"/>
</dbReference>
<dbReference type="GO" id="GO:0016757">
    <property type="term" value="F:glycosyltransferase activity"/>
    <property type="evidence" value="ECO:0007669"/>
    <property type="project" value="UniProtKB-ARBA"/>
</dbReference>
<dbReference type="AlphaFoldDB" id="A0A426RT15"/>
<gene>
    <name evidence="2" type="ORF">D7D48_04465</name>
</gene>
<evidence type="ECO:0000259" key="1">
    <source>
        <dbReference type="Pfam" id="PF13439"/>
    </source>
</evidence>
<dbReference type="Pfam" id="PF13439">
    <property type="entry name" value="Glyco_transf_4"/>
    <property type="match status" value="1"/>
</dbReference>
<organism evidence="2 3">
    <name type="scientific">Sphingorhabdus wooponensis</name>
    <dbReference type="NCBI Taxonomy" id="940136"/>
    <lineage>
        <taxon>Bacteria</taxon>
        <taxon>Pseudomonadati</taxon>
        <taxon>Pseudomonadota</taxon>
        <taxon>Alphaproteobacteria</taxon>
        <taxon>Sphingomonadales</taxon>
        <taxon>Sphingomonadaceae</taxon>
        <taxon>Sphingorhabdus</taxon>
    </lineage>
</organism>
<dbReference type="InterPro" id="IPR028098">
    <property type="entry name" value="Glyco_trans_4-like_N"/>
</dbReference>
<dbReference type="OrthoDB" id="9790710at2"/>
<dbReference type="InterPro" id="IPR050194">
    <property type="entry name" value="Glycosyltransferase_grp1"/>
</dbReference>
<keyword evidence="3" id="KW-1185">Reference proteome</keyword>
<dbReference type="SUPFAM" id="SSF53756">
    <property type="entry name" value="UDP-Glycosyltransferase/glycogen phosphorylase"/>
    <property type="match status" value="1"/>
</dbReference>